<organism evidence="1">
    <name type="scientific">Spongospora subterranea</name>
    <dbReference type="NCBI Taxonomy" id="70186"/>
    <lineage>
        <taxon>Eukaryota</taxon>
        <taxon>Sar</taxon>
        <taxon>Rhizaria</taxon>
        <taxon>Endomyxa</taxon>
        <taxon>Phytomyxea</taxon>
        <taxon>Plasmodiophorida</taxon>
        <taxon>Plasmodiophoridae</taxon>
        <taxon>Spongospora</taxon>
    </lineage>
</organism>
<evidence type="ECO:0000313" key="1">
    <source>
        <dbReference type="EMBL" id="CRZ02772.1"/>
    </source>
</evidence>
<proteinExistence type="predicted"/>
<dbReference type="AlphaFoldDB" id="A0A0H5QMG9"/>
<accession>A0A0H5QMG9</accession>
<sequence>SVDAGYLLQRDSGIYDRIQNKCLRMAGGEINTVAFTNMPQTIVEKNNMVLESFPFDVLIVYLFRMSKIRCAMVLFLPDRFSVIAPFSILSNKRMQYLEKNVPPLD</sequence>
<protein>
    <submittedName>
        <fullName evidence="1">Uncharacterized protein</fullName>
    </submittedName>
</protein>
<feature type="non-terminal residue" evidence="1">
    <location>
        <position position="1"/>
    </location>
</feature>
<dbReference type="EMBL" id="HACM01002330">
    <property type="protein sequence ID" value="CRZ02772.1"/>
    <property type="molecule type" value="Transcribed_RNA"/>
</dbReference>
<name>A0A0H5QMG9_9EUKA</name>
<reference evidence="1" key="1">
    <citation type="submission" date="2015-04" db="EMBL/GenBank/DDBJ databases">
        <title>The genome sequence of the plant pathogenic Rhizarian Plasmodiophora brassicae reveals insights in its biotrophic life cycle and the origin of chitin synthesis.</title>
        <authorList>
            <person name="Schwelm A."/>
            <person name="Fogelqvist J."/>
            <person name="Knaust A."/>
            <person name="Julke S."/>
            <person name="Lilja T."/>
            <person name="Dhandapani V."/>
            <person name="Bonilla-Rosso G."/>
            <person name="Karlsson M."/>
            <person name="Shevchenko A."/>
            <person name="Choi S.R."/>
            <person name="Kim H.G."/>
            <person name="Park J.Y."/>
            <person name="Lim Y.P."/>
            <person name="Ludwig-Muller J."/>
            <person name="Dixelius C."/>
        </authorList>
    </citation>
    <scope>NUCLEOTIDE SEQUENCE</scope>
    <source>
        <tissue evidence="1">Potato root galls</tissue>
    </source>
</reference>